<evidence type="ECO:0000313" key="2">
    <source>
        <dbReference type="Proteomes" id="UP000261222"/>
    </source>
</evidence>
<accession>A0A3E5A458</accession>
<gene>
    <name evidence="1" type="ORF">DXB81_13710</name>
</gene>
<organism evidence="1 2">
    <name type="scientific">Blautia obeum</name>
    <dbReference type="NCBI Taxonomy" id="40520"/>
    <lineage>
        <taxon>Bacteria</taxon>
        <taxon>Bacillati</taxon>
        <taxon>Bacillota</taxon>
        <taxon>Clostridia</taxon>
        <taxon>Lachnospirales</taxon>
        <taxon>Lachnospiraceae</taxon>
        <taxon>Blautia</taxon>
    </lineage>
</organism>
<dbReference type="InterPro" id="IPR026990">
    <property type="entry name" value="TnpW"/>
</dbReference>
<dbReference type="EMBL" id="QSUB01000006">
    <property type="protein sequence ID" value="RGN03466.1"/>
    <property type="molecule type" value="Genomic_DNA"/>
</dbReference>
<dbReference type="RefSeq" id="WP_117739489.1">
    <property type="nucleotide sequence ID" value="NZ_QSUB01000006.1"/>
</dbReference>
<proteinExistence type="predicted"/>
<reference evidence="1 2" key="1">
    <citation type="submission" date="2018-08" db="EMBL/GenBank/DDBJ databases">
        <title>A genome reference for cultivated species of the human gut microbiota.</title>
        <authorList>
            <person name="Zou Y."/>
            <person name="Xue W."/>
            <person name="Luo G."/>
        </authorList>
    </citation>
    <scope>NUCLEOTIDE SEQUENCE [LARGE SCALE GENOMIC DNA]</scope>
    <source>
        <strain evidence="1 2">OM06-11AA</strain>
    </source>
</reference>
<dbReference type="Proteomes" id="UP000261222">
    <property type="component" value="Unassembled WGS sequence"/>
</dbReference>
<comment type="caution">
    <text evidence="1">The sequence shown here is derived from an EMBL/GenBank/DDBJ whole genome shotgun (WGS) entry which is preliminary data.</text>
</comment>
<evidence type="ECO:0008006" key="3">
    <source>
        <dbReference type="Google" id="ProtNLM"/>
    </source>
</evidence>
<dbReference type="AlphaFoldDB" id="A0A3E5A458"/>
<protein>
    <recommendedName>
        <fullName evidence="3">Transposon-encoded protein TnpW</fullName>
    </recommendedName>
</protein>
<dbReference type="Pfam" id="PF14202">
    <property type="entry name" value="TnpW"/>
    <property type="match status" value="1"/>
</dbReference>
<name>A0A3E5A458_9FIRM</name>
<evidence type="ECO:0000313" key="1">
    <source>
        <dbReference type="EMBL" id="RGN03466.1"/>
    </source>
</evidence>
<sequence length="63" mass="7516">MGQVLNPKTENNTFTKRIGQTTYVVRFHYSENARETMQEKINRMLVNEVNRSDFMETEEKMAE</sequence>